<evidence type="ECO:0000256" key="1">
    <source>
        <dbReference type="SAM" id="SignalP"/>
    </source>
</evidence>
<dbReference type="EMBL" id="QXFT01000766">
    <property type="protein sequence ID" value="KAE9336218.1"/>
    <property type="molecule type" value="Genomic_DNA"/>
</dbReference>
<dbReference type="EMBL" id="QXFU01000578">
    <property type="protein sequence ID" value="KAE9028843.1"/>
    <property type="molecule type" value="Genomic_DNA"/>
</dbReference>
<evidence type="ECO:0000313" key="5">
    <source>
        <dbReference type="Proteomes" id="UP000435112"/>
    </source>
</evidence>
<keyword evidence="4" id="KW-1185">Reference proteome</keyword>
<protein>
    <recommendedName>
        <fullName evidence="6">Secreted protein</fullName>
    </recommendedName>
</protein>
<evidence type="ECO:0008006" key="6">
    <source>
        <dbReference type="Google" id="ProtNLM"/>
    </source>
</evidence>
<proteinExistence type="predicted"/>
<dbReference type="Proteomes" id="UP000434957">
    <property type="component" value="Unassembled WGS sequence"/>
</dbReference>
<name>A0A6A3ML66_9STRA</name>
<dbReference type="AlphaFoldDB" id="A0A6A3ML66"/>
<feature type="chain" id="PRO_5036380132" description="Secreted protein" evidence="1">
    <location>
        <begin position="30"/>
        <end position="82"/>
    </location>
</feature>
<keyword evidence="1" id="KW-0732">Signal</keyword>
<gene>
    <name evidence="2" type="ORF">PR002_g10295</name>
    <name evidence="3" type="ORF">PR003_g12618</name>
</gene>
<evidence type="ECO:0000313" key="4">
    <source>
        <dbReference type="Proteomes" id="UP000434957"/>
    </source>
</evidence>
<evidence type="ECO:0000313" key="3">
    <source>
        <dbReference type="EMBL" id="KAE9336218.1"/>
    </source>
</evidence>
<reference evidence="2 5" key="1">
    <citation type="submission" date="2018-09" db="EMBL/GenBank/DDBJ databases">
        <title>Genomic investigation of the strawberry pathogen Phytophthora fragariae indicates pathogenicity is determined by transcriptional variation in three key races.</title>
        <authorList>
            <person name="Adams T.M."/>
            <person name="Armitage A.D."/>
            <person name="Sobczyk M.K."/>
            <person name="Bates H.J."/>
            <person name="Dunwell J.M."/>
            <person name="Nellist C.F."/>
            <person name="Harrison R.J."/>
        </authorList>
    </citation>
    <scope>NUCLEOTIDE SEQUENCE [LARGE SCALE GENOMIC DNA]</scope>
    <source>
        <strain evidence="2 5">SCRP324</strain>
        <strain evidence="3 4">SCRP333</strain>
    </source>
</reference>
<feature type="signal peptide" evidence="1">
    <location>
        <begin position="1"/>
        <end position="29"/>
    </location>
</feature>
<comment type="caution">
    <text evidence="2">The sequence shown here is derived from an EMBL/GenBank/DDBJ whole genome shotgun (WGS) entry which is preliminary data.</text>
</comment>
<organism evidence="2 5">
    <name type="scientific">Phytophthora rubi</name>
    <dbReference type="NCBI Taxonomy" id="129364"/>
    <lineage>
        <taxon>Eukaryota</taxon>
        <taxon>Sar</taxon>
        <taxon>Stramenopiles</taxon>
        <taxon>Oomycota</taxon>
        <taxon>Peronosporomycetes</taxon>
        <taxon>Peronosporales</taxon>
        <taxon>Peronosporaceae</taxon>
        <taxon>Phytophthora</taxon>
    </lineage>
</organism>
<dbReference type="Proteomes" id="UP000435112">
    <property type="component" value="Unassembled WGS sequence"/>
</dbReference>
<accession>A0A6A3ML66</accession>
<evidence type="ECO:0000313" key="2">
    <source>
        <dbReference type="EMBL" id="KAE9028843.1"/>
    </source>
</evidence>
<sequence>MYLTDNRLIFFKWTSLNLSLSLSFGALHANATWSPPIPVCLRPSLQKSILNGDHGIDPDTLVCIRCSATEPSHRLHITVTVA</sequence>